<evidence type="ECO:0000256" key="1">
    <source>
        <dbReference type="SAM" id="MobiDB-lite"/>
    </source>
</evidence>
<evidence type="ECO:0000313" key="3">
    <source>
        <dbReference type="Proteomes" id="UP000552954"/>
    </source>
</evidence>
<dbReference type="Proteomes" id="UP000552954">
    <property type="component" value="Unassembled WGS sequence"/>
</dbReference>
<proteinExistence type="predicted"/>
<dbReference type="AlphaFoldDB" id="A0A849KFY5"/>
<name>A0A849KFY5_9BURK</name>
<dbReference type="EMBL" id="JABFCS010000001">
    <property type="protein sequence ID" value="NNU43571.1"/>
    <property type="molecule type" value="Genomic_DNA"/>
</dbReference>
<organism evidence="2 3">
    <name type="scientific">Ramlibacter montanisoli</name>
    <dbReference type="NCBI Taxonomy" id="2732512"/>
    <lineage>
        <taxon>Bacteria</taxon>
        <taxon>Pseudomonadati</taxon>
        <taxon>Pseudomonadota</taxon>
        <taxon>Betaproteobacteria</taxon>
        <taxon>Burkholderiales</taxon>
        <taxon>Comamonadaceae</taxon>
        <taxon>Ramlibacter</taxon>
    </lineage>
</organism>
<accession>A0A849KFY5</accession>
<gene>
    <name evidence="2" type="ORF">HK415_11055</name>
</gene>
<reference evidence="2 3" key="2">
    <citation type="submission" date="2020-06" db="EMBL/GenBank/DDBJ databases">
        <title>Ramlibacter rhizophilus sp. nov., isolated from rhizosphere soil of national flower Mugunghwa from South Korea.</title>
        <authorList>
            <person name="Zheng-Fei Y."/>
            <person name="Huan T."/>
        </authorList>
    </citation>
    <scope>NUCLEOTIDE SEQUENCE [LARGE SCALE GENOMIC DNA]</scope>
    <source>
        <strain evidence="2 3">B156</strain>
    </source>
</reference>
<dbReference type="RefSeq" id="WP_171558962.1">
    <property type="nucleotide sequence ID" value="NZ_JABFCS010000001.1"/>
</dbReference>
<evidence type="ECO:0000313" key="2">
    <source>
        <dbReference type="EMBL" id="NNU43571.1"/>
    </source>
</evidence>
<comment type="caution">
    <text evidence="2">The sequence shown here is derived from an EMBL/GenBank/DDBJ whole genome shotgun (WGS) entry which is preliminary data.</text>
</comment>
<feature type="region of interest" description="Disordered" evidence="1">
    <location>
        <begin position="1"/>
        <end position="30"/>
    </location>
</feature>
<protein>
    <submittedName>
        <fullName evidence="2">SHOCT domain-containing protein</fullName>
    </submittedName>
</protein>
<keyword evidence="3" id="KW-1185">Reference proteome</keyword>
<sequence length="59" mass="6537">MDKIQALLRNPPAQEVKAQRPSAPEDGGLIDTLRLLGEPRERGVLTPEEFDRAKAKVLT</sequence>
<reference evidence="2 3" key="1">
    <citation type="submission" date="2020-05" db="EMBL/GenBank/DDBJ databases">
        <authorList>
            <person name="Khan S.A."/>
            <person name="Jeon C.O."/>
            <person name="Chun B.H."/>
        </authorList>
    </citation>
    <scope>NUCLEOTIDE SEQUENCE [LARGE SCALE GENOMIC DNA]</scope>
    <source>
        <strain evidence="2 3">B156</strain>
    </source>
</reference>